<reference evidence="1" key="1">
    <citation type="journal article" date="2020" name="Stud. Mycol.">
        <title>101 Dothideomycetes genomes: a test case for predicting lifestyles and emergence of pathogens.</title>
        <authorList>
            <person name="Haridas S."/>
            <person name="Albert R."/>
            <person name="Binder M."/>
            <person name="Bloem J."/>
            <person name="Labutti K."/>
            <person name="Salamov A."/>
            <person name="Andreopoulos B."/>
            <person name="Baker S."/>
            <person name="Barry K."/>
            <person name="Bills G."/>
            <person name="Bluhm B."/>
            <person name="Cannon C."/>
            <person name="Castanera R."/>
            <person name="Culley D."/>
            <person name="Daum C."/>
            <person name="Ezra D."/>
            <person name="Gonzalez J."/>
            <person name="Henrissat B."/>
            <person name="Kuo A."/>
            <person name="Liang C."/>
            <person name="Lipzen A."/>
            <person name="Lutzoni F."/>
            <person name="Magnuson J."/>
            <person name="Mondo S."/>
            <person name="Nolan M."/>
            <person name="Ohm R."/>
            <person name="Pangilinan J."/>
            <person name="Park H.-J."/>
            <person name="Ramirez L."/>
            <person name="Alfaro M."/>
            <person name="Sun H."/>
            <person name="Tritt A."/>
            <person name="Yoshinaga Y."/>
            <person name="Zwiers L.-H."/>
            <person name="Turgeon B."/>
            <person name="Goodwin S."/>
            <person name="Spatafora J."/>
            <person name="Crous P."/>
            <person name="Grigoriev I."/>
        </authorList>
    </citation>
    <scope>NUCLEOTIDE SEQUENCE</scope>
    <source>
        <strain evidence="1">CBS 161.51</strain>
    </source>
</reference>
<dbReference type="AlphaFoldDB" id="A0A6A5SNV0"/>
<protein>
    <recommendedName>
        <fullName evidence="3">C6 transcription factor AlcR</fullName>
    </recommendedName>
</protein>
<gene>
    <name evidence="1" type="ORF">EJ02DRAFT_347776</name>
</gene>
<accession>A0A6A5SNV0</accession>
<evidence type="ECO:0008006" key="3">
    <source>
        <dbReference type="Google" id="ProtNLM"/>
    </source>
</evidence>
<dbReference type="EMBL" id="ML976047">
    <property type="protein sequence ID" value="KAF1941482.1"/>
    <property type="molecule type" value="Genomic_DNA"/>
</dbReference>
<name>A0A6A5SNV0_9PLEO</name>
<sequence>MFTPDPLMTLFQDVPDLVLDRDAKSGLDYASGIPEEAWTPLICDSGKGSSLATWSEGSDDQDESDSRLVTYTKDAVSTTSTANTDRVFVRTGRKRRRRSPSASVSNRAPSCPAISFFSDFLSSSSKTHLAENLLKIYHDSFENALACWVTERTCPYSARADGVLATDARPDWNRIYHRVFRLDRLASSIRGRTLTYNEDQAASRALNMAVFAFASQWAQSSRRSRTRYPFHRVSMDHESGVFTKDEDHVPDGVDFDRILQISAWHEARGALKKAGEIESFRVVLAQIIFAMTQKPSEIDDGLHDFPGTISTTESIGFGEKSSEDGPSDATKRGMDECEDLMSRLNLAIEADGPPVHLESGLRLIHSLRSRMTMCGTKEGMSRFAQQRRSPSNRFEDADRATVDLLFWLGVMFDTLSAAMHKRPLVVSDEDSNMVLNPSMQTEASPDDGMNATRTRESDGLWDEYLLAWQLERLQDAPTRWPCSFDQAAVLLCDAAPVKVLLFRRVTRIQTLLARSARGEKVERSISAALDVCDHWNALYAPFIRDCIQNHDRLPPRVQSWYVCVTGHWHLATLLLADLIEIVDESELGVEEARNQRISTRFVAHFRESNCRLLSALARCACPREEASFPQSREFHFAVSEGALLTEPWTAVLIRAFAKAGVLLLESEVMLSSNPDQEDTFGRADDCIKALWFLGRKSDMALSAAKILGDGLDQRRKSAKDRVGEIGVFLESELWNELDGYNGVYELDCEA</sequence>
<evidence type="ECO:0000313" key="1">
    <source>
        <dbReference type="EMBL" id="KAF1941482.1"/>
    </source>
</evidence>
<keyword evidence="2" id="KW-1185">Reference proteome</keyword>
<evidence type="ECO:0000313" key="2">
    <source>
        <dbReference type="Proteomes" id="UP000800038"/>
    </source>
</evidence>
<dbReference type="Proteomes" id="UP000800038">
    <property type="component" value="Unassembled WGS sequence"/>
</dbReference>
<proteinExistence type="predicted"/>
<dbReference type="OrthoDB" id="5958943at2759"/>
<organism evidence="1 2">
    <name type="scientific">Clathrospora elynae</name>
    <dbReference type="NCBI Taxonomy" id="706981"/>
    <lineage>
        <taxon>Eukaryota</taxon>
        <taxon>Fungi</taxon>
        <taxon>Dikarya</taxon>
        <taxon>Ascomycota</taxon>
        <taxon>Pezizomycotina</taxon>
        <taxon>Dothideomycetes</taxon>
        <taxon>Pleosporomycetidae</taxon>
        <taxon>Pleosporales</taxon>
        <taxon>Diademaceae</taxon>
        <taxon>Clathrospora</taxon>
    </lineage>
</organism>